<reference evidence="2" key="2">
    <citation type="journal article" date="2021" name="PeerJ">
        <title>Extensive microbial diversity within the chicken gut microbiome revealed by metagenomics and culture.</title>
        <authorList>
            <person name="Gilroy R."/>
            <person name="Ravi A."/>
            <person name="Getino M."/>
            <person name="Pursley I."/>
            <person name="Horton D.L."/>
            <person name="Alikhan N.F."/>
            <person name="Baker D."/>
            <person name="Gharbi K."/>
            <person name="Hall N."/>
            <person name="Watson M."/>
            <person name="Adriaenssens E.M."/>
            <person name="Foster-Nyarko E."/>
            <person name="Jarju S."/>
            <person name="Secka A."/>
            <person name="Antonio M."/>
            <person name="Oren A."/>
            <person name="Chaudhuri R.R."/>
            <person name="La Ragione R."/>
            <person name="Hildebrand F."/>
            <person name="Pallen M.J."/>
        </authorList>
    </citation>
    <scope>NUCLEOTIDE SEQUENCE</scope>
    <source>
        <strain evidence="2">B3-4054</strain>
    </source>
</reference>
<evidence type="ECO:0000313" key="2">
    <source>
        <dbReference type="EMBL" id="MBO8450639.1"/>
    </source>
</evidence>
<keyword evidence="2" id="KW-0255">Endonuclease</keyword>
<dbReference type="Gene3D" id="1.10.10.10">
    <property type="entry name" value="Winged helix-like DNA-binding domain superfamily/Winged helix DNA-binding domain"/>
    <property type="match status" value="1"/>
</dbReference>
<dbReference type="Proteomes" id="UP000823616">
    <property type="component" value="Unassembled WGS sequence"/>
</dbReference>
<dbReference type="EMBL" id="JADIMS010000109">
    <property type="protein sequence ID" value="MBO8450639.1"/>
    <property type="molecule type" value="Genomic_DNA"/>
</dbReference>
<feature type="domain" description="Dam-replacing protein HTH" evidence="1">
    <location>
        <begin position="186"/>
        <end position="254"/>
    </location>
</feature>
<dbReference type="AlphaFoldDB" id="A0A9D9EU44"/>
<reference evidence="2" key="1">
    <citation type="submission" date="2020-10" db="EMBL/GenBank/DDBJ databases">
        <authorList>
            <person name="Gilroy R."/>
        </authorList>
    </citation>
    <scope>NUCLEOTIDE SEQUENCE</scope>
    <source>
        <strain evidence="2">B3-4054</strain>
    </source>
</reference>
<dbReference type="GO" id="GO:0004519">
    <property type="term" value="F:endonuclease activity"/>
    <property type="evidence" value="ECO:0007669"/>
    <property type="project" value="UniProtKB-KW"/>
</dbReference>
<comment type="caution">
    <text evidence="2">The sequence shown here is derived from an EMBL/GenBank/DDBJ whole genome shotgun (WGS) entry which is preliminary data.</text>
</comment>
<dbReference type="Pfam" id="PF06044">
    <property type="entry name" value="DpnI"/>
    <property type="match status" value="1"/>
</dbReference>
<organism evidence="2 3">
    <name type="scientific">Candidatus Avitreponema avistercoris</name>
    <dbReference type="NCBI Taxonomy" id="2840705"/>
    <lineage>
        <taxon>Bacteria</taxon>
        <taxon>Pseudomonadati</taxon>
        <taxon>Spirochaetota</taxon>
        <taxon>Spirochaetia</taxon>
        <taxon>Spirochaetales</taxon>
        <taxon>Candidatus Avitreponema</taxon>
    </lineage>
</organism>
<dbReference type="InterPro" id="IPR041368">
    <property type="entry name" value="DRP_C"/>
</dbReference>
<dbReference type="CDD" id="cd22319">
    <property type="entry name" value="DpnI-like"/>
    <property type="match status" value="1"/>
</dbReference>
<dbReference type="Gene3D" id="3.40.210.30">
    <property type="entry name" value="Dam replacing family, catalytic PD-(D/E)XK domain"/>
    <property type="match status" value="1"/>
</dbReference>
<dbReference type="InterPro" id="IPR010324">
    <property type="entry name" value="DRP"/>
</dbReference>
<dbReference type="Pfam" id="PF17726">
    <property type="entry name" value="DpnI_C"/>
    <property type="match status" value="1"/>
</dbReference>
<dbReference type="InterPro" id="IPR043025">
    <property type="entry name" value="DRP_PD-(D/E)XK_dom"/>
</dbReference>
<protein>
    <submittedName>
        <fullName evidence="2">Restriction endonuclease</fullName>
    </submittedName>
</protein>
<keyword evidence="2" id="KW-0540">Nuclease</keyword>
<name>A0A9D9EU44_9SPIR</name>
<accession>A0A9D9EU44</accession>
<evidence type="ECO:0000313" key="3">
    <source>
        <dbReference type="Proteomes" id="UP000823616"/>
    </source>
</evidence>
<keyword evidence="2" id="KW-0378">Hydrolase</keyword>
<evidence type="ECO:0000259" key="1">
    <source>
        <dbReference type="Pfam" id="PF17726"/>
    </source>
</evidence>
<proteinExistence type="predicted"/>
<sequence>MDLNFDVSIIDKYHSNSQIARLLTETWVKQNMYCPRCGNLHIDQFENNRPVADFFCPVCSSEYELKSKSGLLGQKINDGAYETMIERITGNRNPDFFFMSYSKTEYAVKNLILIPKHFFVPAIIEKRKPLAQDARRAGWIGCNIVIEKIPEQGKIPIISNGKIIESKHVVEKVNISNRLETKDINARGWIMDVLNCVNKIPVHVFSLEDMYSFEPELQNKHPENHHVKPKIRQQLQLLRDRGFIGFLGNGMYRKLV</sequence>
<gene>
    <name evidence="2" type="ORF">IAA96_05985</name>
</gene>
<dbReference type="InterPro" id="IPR036388">
    <property type="entry name" value="WH-like_DNA-bd_sf"/>
</dbReference>